<dbReference type="AlphaFoldDB" id="A0A5C6TRG3"/>
<dbReference type="Proteomes" id="UP000321249">
    <property type="component" value="Unassembled WGS sequence"/>
</dbReference>
<organism evidence="1 2">
    <name type="scientific">Allosphingosinicella ginsenosidimutans</name>
    <dbReference type="NCBI Taxonomy" id="1176539"/>
    <lineage>
        <taxon>Bacteria</taxon>
        <taxon>Pseudomonadati</taxon>
        <taxon>Pseudomonadota</taxon>
        <taxon>Alphaproteobacteria</taxon>
        <taxon>Sphingomonadales</taxon>
        <taxon>Sphingomonadaceae</taxon>
        <taxon>Allosphingosinicella</taxon>
    </lineage>
</organism>
<protein>
    <submittedName>
        <fullName evidence="1">Uncharacterized protein</fullName>
    </submittedName>
</protein>
<accession>A0A5C6TRG3</accession>
<dbReference type="EMBL" id="VOQQ01000001">
    <property type="protein sequence ID" value="TXC63022.1"/>
    <property type="molecule type" value="Genomic_DNA"/>
</dbReference>
<dbReference type="RefSeq" id="WP_147042423.1">
    <property type="nucleotide sequence ID" value="NZ_BAABIR010000002.1"/>
</dbReference>
<comment type="caution">
    <text evidence="1">The sequence shown here is derived from an EMBL/GenBank/DDBJ whole genome shotgun (WGS) entry which is preliminary data.</text>
</comment>
<name>A0A5C6TRG3_9SPHN</name>
<evidence type="ECO:0000313" key="1">
    <source>
        <dbReference type="EMBL" id="TXC63022.1"/>
    </source>
</evidence>
<sequence>MKLVQFSRPDGNKVAINPHAVVFIHENDEDADTTFVYFRHDDRLTVQGRFDRTLNELIPGF</sequence>
<keyword evidence="2" id="KW-1185">Reference proteome</keyword>
<proteinExistence type="predicted"/>
<gene>
    <name evidence="1" type="ORF">FRZ32_04675</name>
</gene>
<evidence type="ECO:0000313" key="2">
    <source>
        <dbReference type="Proteomes" id="UP000321249"/>
    </source>
</evidence>
<reference evidence="1 2" key="1">
    <citation type="journal article" date="2015" name="J. Microbiol.">
        <title>Sphingosinicella ginsenosidimutans sp. nov., with ginsenoside converting activity.</title>
        <authorList>
            <person name="Kim J.K."/>
            <person name="Kang M.S."/>
            <person name="Park S.C."/>
            <person name="Kim K.M."/>
            <person name="Choi K."/>
            <person name="Yoon M.H."/>
            <person name="Im W.T."/>
        </authorList>
    </citation>
    <scope>NUCLEOTIDE SEQUENCE [LARGE SCALE GENOMIC DNA]</scope>
    <source>
        <strain evidence="1 2">BS-11</strain>
    </source>
</reference>